<dbReference type="RefSeq" id="WP_091414491.1">
    <property type="nucleotide sequence ID" value="NZ_LT629749.1"/>
</dbReference>
<evidence type="ECO:0000259" key="4">
    <source>
        <dbReference type="PROSITE" id="PS51186"/>
    </source>
</evidence>
<dbReference type="EMBL" id="LT629749">
    <property type="protein sequence ID" value="SDT28352.1"/>
    <property type="molecule type" value="Genomic_DNA"/>
</dbReference>
<dbReference type="PROSITE" id="PS51186">
    <property type="entry name" value="GNAT"/>
    <property type="match status" value="1"/>
</dbReference>
<name>A0A1H1Z467_9ACTN</name>
<accession>A0A1H1Z467</accession>
<comment type="similarity">
    <text evidence="1">Belongs to the acetyltransferase family.</text>
</comment>
<dbReference type="Gene3D" id="3.40.630.30">
    <property type="match status" value="1"/>
</dbReference>
<dbReference type="InterPro" id="IPR016181">
    <property type="entry name" value="Acyl_CoA_acyltransferase"/>
</dbReference>
<protein>
    <submittedName>
        <fullName evidence="5">L-amino acid N-acyltransferase YncA</fullName>
    </submittedName>
</protein>
<dbReference type="AlphaFoldDB" id="A0A1H1Z467"/>
<dbReference type="PANTHER" id="PTHR10545">
    <property type="entry name" value="DIAMINE N-ACETYLTRANSFERASE"/>
    <property type="match status" value="1"/>
</dbReference>
<evidence type="ECO:0000256" key="2">
    <source>
        <dbReference type="ARBA" id="ARBA00022679"/>
    </source>
</evidence>
<dbReference type="PANTHER" id="PTHR10545:SF29">
    <property type="entry name" value="GH14572P-RELATED"/>
    <property type="match status" value="1"/>
</dbReference>
<dbReference type="InterPro" id="IPR000182">
    <property type="entry name" value="GNAT_dom"/>
</dbReference>
<keyword evidence="2 5" id="KW-0808">Transferase</keyword>
<keyword evidence="6" id="KW-1185">Reference proteome</keyword>
<evidence type="ECO:0000256" key="3">
    <source>
        <dbReference type="ARBA" id="ARBA00023315"/>
    </source>
</evidence>
<evidence type="ECO:0000313" key="6">
    <source>
        <dbReference type="Proteomes" id="UP000199092"/>
    </source>
</evidence>
<evidence type="ECO:0000256" key="1">
    <source>
        <dbReference type="ARBA" id="ARBA00008694"/>
    </source>
</evidence>
<dbReference type="Pfam" id="PF00583">
    <property type="entry name" value="Acetyltransf_1"/>
    <property type="match status" value="1"/>
</dbReference>
<reference evidence="5 6" key="1">
    <citation type="submission" date="2016-10" db="EMBL/GenBank/DDBJ databases">
        <authorList>
            <person name="de Groot N.N."/>
        </authorList>
    </citation>
    <scope>NUCLEOTIDE SEQUENCE [LARGE SCALE GENOMIC DNA]</scope>
    <source>
        <strain evidence="5 6">DSM 21741</strain>
    </source>
</reference>
<feature type="domain" description="N-acetyltransferase" evidence="4">
    <location>
        <begin position="3"/>
        <end position="152"/>
    </location>
</feature>
<keyword evidence="3 5" id="KW-0012">Acyltransferase</keyword>
<dbReference type="SUPFAM" id="SSF55729">
    <property type="entry name" value="Acyl-CoA N-acyltransferases (Nat)"/>
    <property type="match status" value="1"/>
</dbReference>
<gene>
    <name evidence="5" type="ORF">SAMN04488543_3561</name>
</gene>
<sequence>MHPALRPARPDDVDRIHQLVVDLATYERAADQVRATPEQLRAALFAPASAVHALVAEDGTGTVVGFALWFLNFSTWEGVHGLYLEDLYVEPGHRGSGLGRALLQALAEIAVERGHARVEWSVLDWNAPSIGFYRRLGARPMDGWTVFRLTGDALHAVAGAQG</sequence>
<dbReference type="STRING" id="546871.SAMN04488543_3561"/>
<dbReference type="FunFam" id="3.40.630.30:FF:000064">
    <property type="entry name" value="GNAT family acetyltransferase"/>
    <property type="match status" value="1"/>
</dbReference>
<dbReference type="Proteomes" id="UP000199092">
    <property type="component" value="Chromosome I"/>
</dbReference>
<proteinExistence type="inferred from homology"/>
<dbReference type="OrthoDB" id="9805924at2"/>
<dbReference type="GO" id="GO:0008080">
    <property type="term" value="F:N-acetyltransferase activity"/>
    <property type="evidence" value="ECO:0007669"/>
    <property type="project" value="UniProtKB-ARBA"/>
</dbReference>
<evidence type="ECO:0000313" key="5">
    <source>
        <dbReference type="EMBL" id="SDT28352.1"/>
    </source>
</evidence>
<organism evidence="5 6">
    <name type="scientific">Friedmanniella luteola</name>
    <dbReference type="NCBI Taxonomy" id="546871"/>
    <lineage>
        <taxon>Bacteria</taxon>
        <taxon>Bacillati</taxon>
        <taxon>Actinomycetota</taxon>
        <taxon>Actinomycetes</taxon>
        <taxon>Propionibacteriales</taxon>
        <taxon>Nocardioidaceae</taxon>
        <taxon>Friedmanniella</taxon>
    </lineage>
</organism>
<dbReference type="CDD" id="cd04301">
    <property type="entry name" value="NAT_SF"/>
    <property type="match status" value="1"/>
</dbReference>
<dbReference type="InterPro" id="IPR051016">
    <property type="entry name" value="Diverse_Substrate_AcTransf"/>
</dbReference>